<evidence type="ECO:0000256" key="5">
    <source>
        <dbReference type="ARBA" id="ARBA00022833"/>
    </source>
</evidence>
<accession>A0A1S8A6F0</accession>
<dbReference type="PROSITE" id="PS50157">
    <property type="entry name" value="ZINC_FINGER_C2H2_2"/>
    <property type="match status" value="1"/>
</dbReference>
<dbReference type="GO" id="GO:0000785">
    <property type="term" value="C:chromatin"/>
    <property type="evidence" value="ECO:0007669"/>
    <property type="project" value="TreeGrafter"/>
</dbReference>
<evidence type="ECO:0000256" key="3">
    <source>
        <dbReference type="ARBA" id="ARBA00022737"/>
    </source>
</evidence>
<dbReference type="GO" id="GO:0000981">
    <property type="term" value="F:DNA-binding transcription factor activity, RNA polymerase II-specific"/>
    <property type="evidence" value="ECO:0007669"/>
    <property type="project" value="InterPro"/>
</dbReference>
<dbReference type="Pfam" id="PF00096">
    <property type="entry name" value="zf-C2H2"/>
    <property type="match status" value="2"/>
</dbReference>
<evidence type="ECO:0000256" key="7">
    <source>
        <dbReference type="PROSITE-ProRule" id="PRU00042"/>
    </source>
</evidence>
<reference evidence="10" key="1">
    <citation type="submission" date="2016-03" db="EMBL/GenBank/DDBJ databases">
        <title>Draft genome sequence of Rosellinia necatrix.</title>
        <authorList>
            <person name="Kanematsu S."/>
        </authorList>
    </citation>
    <scope>NUCLEOTIDE SEQUENCE [LARGE SCALE GENOMIC DNA]</scope>
    <source>
        <strain evidence="10">W97</strain>
    </source>
</reference>
<dbReference type="OrthoDB" id="6077919at2759"/>
<feature type="compositionally biased region" description="Basic and acidic residues" evidence="8">
    <location>
        <begin position="214"/>
        <end position="224"/>
    </location>
</feature>
<feature type="compositionally biased region" description="Polar residues" evidence="8">
    <location>
        <begin position="368"/>
        <end position="383"/>
    </location>
</feature>
<dbReference type="GO" id="GO:0008270">
    <property type="term" value="F:zinc ion binding"/>
    <property type="evidence" value="ECO:0007669"/>
    <property type="project" value="UniProtKB-KW"/>
</dbReference>
<feature type="compositionally biased region" description="Low complexity" evidence="8">
    <location>
        <begin position="312"/>
        <end position="323"/>
    </location>
</feature>
<organism evidence="10">
    <name type="scientific">Rosellinia necatrix</name>
    <name type="common">White root-rot fungus</name>
    <dbReference type="NCBI Taxonomy" id="77044"/>
    <lineage>
        <taxon>Eukaryota</taxon>
        <taxon>Fungi</taxon>
        <taxon>Dikarya</taxon>
        <taxon>Ascomycota</taxon>
        <taxon>Pezizomycotina</taxon>
        <taxon>Sordariomycetes</taxon>
        <taxon>Xylariomycetidae</taxon>
        <taxon>Xylariales</taxon>
        <taxon>Xylariaceae</taxon>
        <taxon>Rosellinia</taxon>
    </lineage>
</organism>
<dbReference type="SUPFAM" id="SSF57667">
    <property type="entry name" value="beta-beta-alpha zinc fingers"/>
    <property type="match status" value="1"/>
</dbReference>
<dbReference type="SMART" id="SM00355">
    <property type="entry name" value="ZnF_C2H2"/>
    <property type="match status" value="2"/>
</dbReference>
<feature type="region of interest" description="Disordered" evidence="8">
    <location>
        <begin position="214"/>
        <end position="239"/>
    </location>
</feature>
<dbReference type="InterPro" id="IPR013087">
    <property type="entry name" value="Znf_C2H2_type"/>
</dbReference>
<evidence type="ECO:0000256" key="1">
    <source>
        <dbReference type="ARBA" id="ARBA00004123"/>
    </source>
</evidence>
<evidence type="ECO:0000313" key="10">
    <source>
        <dbReference type="EMBL" id="GAW25678.1"/>
    </source>
</evidence>
<name>A0A1S8A6F0_ROSNE</name>
<feature type="domain" description="C2H2-type" evidence="9">
    <location>
        <begin position="194"/>
        <end position="223"/>
    </location>
</feature>
<evidence type="ECO:0000256" key="4">
    <source>
        <dbReference type="ARBA" id="ARBA00022771"/>
    </source>
</evidence>
<dbReference type="InterPro" id="IPR051059">
    <property type="entry name" value="VerF-like"/>
</dbReference>
<comment type="subcellular location">
    <subcellularLocation>
        <location evidence="1">Nucleus</location>
    </subcellularLocation>
</comment>
<gene>
    <name evidence="10" type="ORF">SAMD00023353_1100200</name>
</gene>
<dbReference type="PANTHER" id="PTHR40626:SF30">
    <property type="entry name" value="FINGER DOMAIN PROTEIN, PUTATIVE (AFU_ORTHOLOGUE AFUA_4G13600)-RELATED"/>
    <property type="match status" value="1"/>
</dbReference>
<feature type="region of interest" description="Disordered" evidence="8">
    <location>
        <begin position="258"/>
        <end position="323"/>
    </location>
</feature>
<dbReference type="Gene3D" id="3.30.160.60">
    <property type="entry name" value="Classic Zinc Finger"/>
    <property type="match status" value="1"/>
</dbReference>
<proteinExistence type="predicted"/>
<dbReference type="GO" id="GO:0000978">
    <property type="term" value="F:RNA polymerase II cis-regulatory region sequence-specific DNA binding"/>
    <property type="evidence" value="ECO:0007669"/>
    <property type="project" value="InterPro"/>
</dbReference>
<feature type="compositionally biased region" description="Basic and acidic residues" evidence="8">
    <location>
        <begin position="96"/>
        <end position="109"/>
    </location>
</feature>
<feature type="region of interest" description="Disordered" evidence="8">
    <location>
        <begin position="363"/>
        <end position="383"/>
    </location>
</feature>
<feature type="compositionally biased region" description="Polar residues" evidence="8">
    <location>
        <begin position="68"/>
        <end position="84"/>
    </location>
</feature>
<evidence type="ECO:0000256" key="8">
    <source>
        <dbReference type="SAM" id="MobiDB-lite"/>
    </source>
</evidence>
<feature type="compositionally biased region" description="Polar residues" evidence="8">
    <location>
        <begin position="37"/>
        <end position="60"/>
    </location>
</feature>
<keyword evidence="4 7" id="KW-0863">Zinc-finger</keyword>
<keyword evidence="11" id="KW-1185">Reference proteome</keyword>
<keyword evidence="2" id="KW-0479">Metal-binding</keyword>
<dbReference type="Proteomes" id="UP000054516">
    <property type="component" value="Unassembled WGS sequence"/>
</dbReference>
<keyword evidence="6" id="KW-0539">Nucleus</keyword>
<dbReference type="PANTHER" id="PTHR40626">
    <property type="entry name" value="MIP31509P"/>
    <property type="match status" value="1"/>
</dbReference>
<dbReference type="EMBL" id="DF977456">
    <property type="protein sequence ID" value="GAW25678.1"/>
    <property type="molecule type" value="Genomic_DNA"/>
</dbReference>
<dbReference type="GO" id="GO:0005634">
    <property type="term" value="C:nucleus"/>
    <property type="evidence" value="ECO:0007669"/>
    <property type="project" value="UniProtKB-SubCell"/>
</dbReference>
<dbReference type="AlphaFoldDB" id="A0A1S8A6F0"/>
<protein>
    <submittedName>
        <fullName evidence="10">Putative C2H2 finger domain-containing protein</fullName>
    </submittedName>
</protein>
<evidence type="ECO:0000259" key="9">
    <source>
        <dbReference type="PROSITE" id="PS50157"/>
    </source>
</evidence>
<feature type="compositionally biased region" description="Low complexity" evidence="8">
    <location>
        <begin position="119"/>
        <end position="138"/>
    </location>
</feature>
<keyword evidence="5" id="KW-0862">Zinc</keyword>
<dbReference type="PROSITE" id="PS00028">
    <property type="entry name" value="ZINC_FINGER_C2H2_1"/>
    <property type="match status" value="1"/>
</dbReference>
<keyword evidence="3" id="KW-0677">Repeat</keyword>
<sequence>MADLKFIMHMGEDEDEDLGNDKYSRRPSLSDPARGPNPSSTAKISENNHPPSETDPGSSQPRRRGPLNRSSRPNTAASPTTVTASEDKASPPPRSLSEKKSIDHIEPMDTGHYGSYAHSPSSSNMPPSARSSASSRPPQGEGNIPVRLTPVTGRVSRAKKGVPVHICDICKPSKTFTRAEHLRRHQLSHKPAAFQCEYPGCGKAFHRQDLLTRHTQRHEQDDRSGSTSHQPSHTPVERPHAGYLQAPILPGNTMSIADEMTTNTSYPGGSVSPYSTSHRGSFSGQGAISPSAHSTRSHSAGPSHSHDEYILSSTSSTSYSMHPSSMDGSPFYSSYGLGLQPRKPPSYFMGMEALNVTIPDSNLPGHLSQDTNWPSSASDSPYSTPDMGIRGFESPNADVANEMFYVPHHYPSPQQPVYHPTSDYNTSYADDGLYEMSSQPFSSPLASQYQTHRPY</sequence>
<evidence type="ECO:0000256" key="2">
    <source>
        <dbReference type="ARBA" id="ARBA00022723"/>
    </source>
</evidence>
<evidence type="ECO:0000313" key="11">
    <source>
        <dbReference type="Proteomes" id="UP000054516"/>
    </source>
</evidence>
<feature type="region of interest" description="Disordered" evidence="8">
    <location>
        <begin position="1"/>
        <end position="153"/>
    </location>
</feature>
<feature type="compositionally biased region" description="Polar residues" evidence="8">
    <location>
        <begin position="258"/>
        <end position="302"/>
    </location>
</feature>
<dbReference type="STRING" id="77044.A0A1S8A6F0"/>
<evidence type="ECO:0000256" key="6">
    <source>
        <dbReference type="ARBA" id="ARBA00023242"/>
    </source>
</evidence>
<dbReference type="InterPro" id="IPR036236">
    <property type="entry name" value="Znf_C2H2_sf"/>
</dbReference>